<dbReference type="Pfam" id="PF25078">
    <property type="entry name" value="DUF7801"/>
    <property type="match status" value="1"/>
</dbReference>
<name>A0A166XDB5_METRR</name>
<gene>
    <name evidence="9" type="ORF">NOR_07874</name>
</gene>
<feature type="region of interest" description="Disordered" evidence="6">
    <location>
        <begin position="507"/>
        <end position="546"/>
    </location>
</feature>
<organism evidence="9 10">
    <name type="scientific">Metarhizium rileyi (strain RCEF 4871)</name>
    <name type="common">Nomuraea rileyi</name>
    <dbReference type="NCBI Taxonomy" id="1649241"/>
    <lineage>
        <taxon>Eukaryota</taxon>
        <taxon>Fungi</taxon>
        <taxon>Dikarya</taxon>
        <taxon>Ascomycota</taxon>
        <taxon>Pezizomycotina</taxon>
        <taxon>Sordariomycetes</taxon>
        <taxon>Hypocreomycetidae</taxon>
        <taxon>Hypocreales</taxon>
        <taxon>Clavicipitaceae</taxon>
        <taxon>Metarhizium</taxon>
    </lineage>
</organism>
<evidence type="ECO:0000256" key="2">
    <source>
        <dbReference type="ARBA" id="ARBA00022490"/>
    </source>
</evidence>
<evidence type="ECO:0000259" key="8">
    <source>
        <dbReference type="Pfam" id="PF25078"/>
    </source>
</evidence>
<comment type="caution">
    <text evidence="9">The sequence shown here is derived from an EMBL/GenBank/DDBJ whole genome shotgun (WGS) entry which is preliminary data.</text>
</comment>
<dbReference type="InterPro" id="IPR056703">
    <property type="entry name" value="DUF7801"/>
</dbReference>
<dbReference type="Gene3D" id="1.10.287.1490">
    <property type="match status" value="1"/>
</dbReference>
<dbReference type="PANTHER" id="PTHR46349">
    <property type="entry name" value="CINGULIN-LIKE PROTEIN 1-RELATED"/>
    <property type="match status" value="1"/>
</dbReference>
<keyword evidence="2" id="KW-0963">Cytoplasm</keyword>
<evidence type="ECO:0000256" key="3">
    <source>
        <dbReference type="ARBA" id="ARBA00023123"/>
    </source>
</evidence>
<feature type="compositionally biased region" description="Acidic residues" evidence="6">
    <location>
        <begin position="457"/>
        <end position="468"/>
    </location>
</feature>
<dbReference type="OrthoDB" id="5569911at2759"/>
<dbReference type="STRING" id="1081105.A0A166XDB5"/>
<evidence type="ECO:0000313" key="10">
    <source>
        <dbReference type="Proteomes" id="UP000243498"/>
    </source>
</evidence>
<dbReference type="AlphaFoldDB" id="A0A166XDB5"/>
<evidence type="ECO:0000256" key="5">
    <source>
        <dbReference type="SAM" id="Coils"/>
    </source>
</evidence>
<dbReference type="Proteomes" id="UP000243498">
    <property type="component" value="Unassembled WGS sequence"/>
</dbReference>
<feature type="compositionally biased region" description="Basic and acidic residues" evidence="6">
    <location>
        <begin position="437"/>
        <end position="456"/>
    </location>
</feature>
<dbReference type="InterPro" id="IPR029191">
    <property type="entry name" value="Uds1"/>
</dbReference>
<dbReference type="EMBL" id="AZHC01000040">
    <property type="protein sequence ID" value="OAA35683.1"/>
    <property type="molecule type" value="Genomic_DNA"/>
</dbReference>
<evidence type="ECO:0000256" key="6">
    <source>
        <dbReference type="SAM" id="MobiDB-lite"/>
    </source>
</evidence>
<evidence type="ECO:0000256" key="1">
    <source>
        <dbReference type="ARBA" id="ARBA00004496"/>
    </source>
</evidence>
<evidence type="ECO:0000256" key="4">
    <source>
        <dbReference type="ARBA" id="ARBA00023175"/>
    </source>
</evidence>
<keyword evidence="5" id="KW-0175">Coiled coil</keyword>
<feature type="domain" description="DUF7801" evidence="8">
    <location>
        <begin position="637"/>
        <end position="767"/>
    </location>
</feature>
<keyword evidence="3" id="KW-0518">Myosin</keyword>
<dbReference type="PANTHER" id="PTHR46349:SF6">
    <property type="entry name" value="MYOSIN-6-LIKE"/>
    <property type="match status" value="1"/>
</dbReference>
<protein>
    <submittedName>
        <fullName evidence="9">Involucrin repeat protein</fullName>
    </submittedName>
</protein>
<feature type="coiled-coil region" evidence="5">
    <location>
        <begin position="141"/>
        <end position="168"/>
    </location>
</feature>
<accession>A0A166XDB5</accession>
<evidence type="ECO:0000259" key="7">
    <source>
        <dbReference type="Pfam" id="PF15456"/>
    </source>
</evidence>
<comment type="subcellular location">
    <subcellularLocation>
        <location evidence="1">Cytoplasm</location>
    </subcellularLocation>
</comment>
<keyword evidence="4" id="KW-0505">Motor protein</keyword>
<feature type="region of interest" description="Disordered" evidence="6">
    <location>
        <begin position="436"/>
        <end position="468"/>
    </location>
</feature>
<dbReference type="OMA" id="IDDYEVM"/>
<keyword evidence="10" id="KW-1185">Reference proteome</keyword>
<sequence length="845" mass="95435">MNGFPTGRPPYDYGASNLPSRNLNLADQPEGYGQDDNTNGFARDALRYIQTSGPNSTPRSARVDLKDPIQVHLLTETALSDSRGYEILSQEEVDELKKQAALLTQRVESTRSNLAIQSKYRDATASMARLNASGRNDEQRSREAERERIENERKCDELAEELLNLEKRLLIPHRKIVEHTAAILQLTHKASRKKAAPPSVHIVNGIPGSPESLYTYSQSRNSLDQIGDEAYFDDPNAYKLDGIDRARKNAIEIPLKSPVREQNQLRVEMDRIREENALLRSQTDGLLKSLRGLNITLRDTIVRFNPEINRSYDEPPQVSADPNIKLADLLKAQVEYLESGLVAVQAEQGSFTGGVVMGERLEAMNLQLRDLLMMSDPHYMPTPIPAESDVNGQMTYLEDSIRSVDSHLARATSSTKTNDVAGPVLDDLWNSMQKNLAEAKQRQDERKKSQIEKGITEDDADMSDEEDFNTAEPYSLDSFADRVQRMHAQTITLRDQKYVLKRQIKQQRELNKSDGEKDKELERKQKELEESRQQFSRSEKDRKDAQEQLTGVMTDLQKAREAADRAGVVTLELEERKANITQLEKNLKAMQISLAAAESGTKGSESKLAAANTQIEELIQDKKLAEKAVNDLRAELSAKNQEVDETRTKLDDLESEMVDLKLDLTVAKAELDGAYGSRAERAERAADIAALREDGKVEKLKLEIKRLQKEINELVGKDKELRKELQGMTDECQRITSESVGLTGELDDALKAKDKLKEELHTTQEKMAKIQEDLDSERLKVTTDGSRPGAGASVLSERFRATMRAERKRFQDDLKEERLRYRKLEEELSKLKRTLGPGKSPLSPR</sequence>
<feature type="domain" description="Up-regulated during septation protein 1" evidence="7">
    <location>
        <begin position="71"/>
        <end position="187"/>
    </location>
</feature>
<proteinExistence type="predicted"/>
<reference evidence="9 10" key="1">
    <citation type="journal article" date="2016" name="Genome Biol. Evol.">
        <title>Divergent and convergent evolution of fungal pathogenicity.</title>
        <authorList>
            <person name="Shang Y."/>
            <person name="Xiao G."/>
            <person name="Zheng P."/>
            <person name="Cen K."/>
            <person name="Zhan S."/>
            <person name="Wang C."/>
        </authorList>
    </citation>
    <scope>NUCLEOTIDE SEQUENCE [LARGE SCALE GENOMIC DNA]</scope>
    <source>
        <strain evidence="9 10">RCEF 4871</strain>
    </source>
</reference>
<dbReference type="Pfam" id="PF15456">
    <property type="entry name" value="Uds1"/>
    <property type="match status" value="1"/>
</dbReference>
<evidence type="ECO:0000313" key="9">
    <source>
        <dbReference type="EMBL" id="OAA35683.1"/>
    </source>
</evidence>